<protein>
    <submittedName>
        <fullName evidence="2">Uncharacterized protein</fullName>
    </submittedName>
</protein>
<evidence type="ECO:0000256" key="1">
    <source>
        <dbReference type="SAM" id="MobiDB-lite"/>
    </source>
</evidence>
<sequence length="376" mass="42489">MERFTGPPDVADGVNRSDIDCLLVALRHVLQQLPFDCPKSSWVIRLASKQYENDTDARRRKDTRAKLDGAGLPDNGIFLNEPQFIRTSECNLMQTTVWSLPFAQFWQPAVYTRDKTEDADWVKLAEKNEIFTREDATVKALISYQPAGTHADVRDLSAMATGCHGIFELPNCDLKLISAGPACIRMRFFPDGKRSFEDMCRFKLTTDGYRGYDYRICAAVRIRSTDAGHDLVRLYDSEQRLIPVVPAGSKEAKASYTDNDWQIGQPGHEYVLYYVMVQIVDYPRPPPKDPEEEEQKAACEKLSQGALAPVAGPVPTQSTMAPPPRRLSSESLRRSSSYQGSDSQGSNKRRRIEREDRSESLRRSSGSERYSSSSRR</sequence>
<feature type="region of interest" description="Disordered" evidence="1">
    <location>
        <begin position="305"/>
        <end position="376"/>
    </location>
</feature>
<dbReference type="AlphaFoldDB" id="A0A8K0TB25"/>
<gene>
    <name evidence="2" type="ORF">B0T11DRAFT_298922</name>
</gene>
<dbReference type="OrthoDB" id="4810979at2759"/>
<evidence type="ECO:0000313" key="2">
    <source>
        <dbReference type="EMBL" id="KAH7357714.1"/>
    </source>
</evidence>
<feature type="compositionally biased region" description="Basic and acidic residues" evidence="1">
    <location>
        <begin position="352"/>
        <end position="366"/>
    </location>
</feature>
<name>A0A8K0TB25_9PEZI</name>
<proteinExistence type="predicted"/>
<reference evidence="2" key="1">
    <citation type="journal article" date="2021" name="Nat. Commun.">
        <title>Genetic determinants of endophytism in the Arabidopsis root mycobiome.</title>
        <authorList>
            <person name="Mesny F."/>
            <person name="Miyauchi S."/>
            <person name="Thiergart T."/>
            <person name="Pickel B."/>
            <person name="Atanasova L."/>
            <person name="Karlsson M."/>
            <person name="Huettel B."/>
            <person name="Barry K.W."/>
            <person name="Haridas S."/>
            <person name="Chen C."/>
            <person name="Bauer D."/>
            <person name="Andreopoulos W."/>
            <person name="Pangilinan J."/>
            <person name="LaButti K."/>
            <person name="Riley R."/>
            <person name="Lipzen A."/>
            <person name="Clum A."/>
            <person name="Drula E."/>
            <person name="Henrissat B."/>
            <person name="Kohler A."/>
            <person name="Grigoriev I.V."/>
            <person name="Martin F.M."/>
            <person name="Hacquard S."/>
        </authorList>
    </citation>
    <scope>NUCLEOTIDE SEQUENCE</scope>
    <source>
        <strain evidence="2">MPI-CAGE-AT-0016</strain>
    </source>
</reference>
<keyword evidence="3" id="KW-1185">Reference proteome</keyword>
<organism evidence="2 3">
    <name type="scientific">Plectosphaerella cucumerina</name>
    <dbReference type="NCBI Taxonomy" id="40658"/>
    <lineage>
        <taxon>Eukaryota</taxon>
        <taxon>Fungi</taxon>
        <taxon>Dikarya</taxon>
        <taxon>Ascomycota</taxon>
        <taxon>Pezizomycotina</taxon>
        <taxon>Sordariomycetes</taxon>
        <taxon>Hypocreomycetidae</taxon>
        <taxon>Glomerellales</taxon>
        <taxon>Plectosphaerellaceae</taxon>
        <taxon>Plectosphaerella</taxon>
    </lineage>
</organism>
<comment type="caution">
    <text evidence="2">The sequence shown here is derived from an EMBL/GenBank/DDBJ whole genome shotgun (WGS) entry which is preliminary data.</text>
</comment>
<accession>A0A8K0TB25</accession>
<evidence type="ECO:0000313" key="3">
    <source>
        <dbReference type="Proteomes" id="UP000813385"/>
    </source>
</evidence>
<dbReference type="EMBL" id="JAGPXD010000004">
    <property type="protein sequence ID" value="KAH7357714.1"/>
    <property type="molecule type" value="Genomic_DNA"/>
</dbReference>
<dbReference type="Proteomes" id="UP000813385">
    <property type="component" value="Unassembled WGS sequence"/>
</dbReference>
<feature type="compositionally biased region" description="Low complexity" evidence="1">
    <location>
        <begin position="367"/>
        <end position="376"/>
    </location>
</feature>
<feature type="compositionally biased region" description="Low complexity" evidence="1">
    <location>
        <begin position="334"/>
        <end position="346"/>
    </location>
</feature>